<keyword evidence="3" id="KW-1185">Reference proteome</keyword>
<dbReference type="CDD" id="cd05120">
    <property type="entry name" value="APH_ChoK_like"/>
    <property type="match status" value="1"/>
</dbReference>
<dbReference type="PANTHER" id="PTHR21310">
    <property type="entry name" value="AMINOGLYCOSIDE PHOSPHOTRANSFERASE-RELATED-RELATED"/>
    <property type="match status" value="1"/>
</dbReference>
<feature type="domain" description="Aminoglycoside phosphotransferase" evidence="1">
    <location>
        <begin position="66"/>
        <end position="260"/>
    </location>
</feature>
<dbReference type="SUPFAM" id="SSF56112">
    <property type="entry name" value="Protein kinase-like (PK-like)"/>
    <property type="match status" value="1"/>
</dbReference>
<reference evidence="2" key="2">
    <citation type="submission" date="2020-02" db="EMBL/GenBank/DDBJ databases">
        <authorList>
            <person name="Gilchrist C.L.M."/>
            <person name="Chooi Y.-H."/>
        </authorList>
    </citation>
    <scope>NUCLEOTIDE SEQUENCE</scope>
    <source>
        <strain evidence="2">MST-FP2251</strain>
    </source>
</reference>
<organism evidence="2 3">
    <name type="scientific">Aspergillus nanangensis</name>
    <dbReference type="NCBI Taxonomy" id="2582783"/>
    <lineage>
        <taxon>Eukaryota</taxon>
        <taxon>Fungi</taxon>
        <taxon>Dikarya</taxon>
        <taxon>Ascomycota</taxon>
        <taxon>Pezizomycotina</taxon>
        <taxon>Eurotiomycetes</taxon>
        <taxon>Eurotiomycetidae</taxon>
        <taxon>Eurotiales</taxon>
        <taxon>Aspergillaceae</taxon>
        <taxon>Aspergillus</taxon>
        <taxon>Aspergillus subgen. Circumdati</taxon>
    </lineage>
</organism>
<dbReference type="PANTHER" id="PTHR21310:SF48">
    <property type="entry name" value="AMINOGLYCOSIDE PHOSPHOTRANSFERASE DOMAIN-CONTAINING PROTEIN"/>
    <property type="match status" value="1"/>
</dbReference>
<proteinExistence type="predicted"/>
<protein>
    <recommendedName>
        <fullName evidence="1">Aminoglycoside phosphotransferase domain-containing protein</fullName>
    </recommendedName>
</protein>
<evidence type="ECO:0000259" key="1">
    <source>
        <dbReference type="Pfam" id="PF01636"/>
    </source>
</evidence>
<dbReference type="EMBL" id="VCAU01000122">
    <property type="protein sequence ID" value="KAF9884422.1"/>
    <property type="molecule type" value="Genomic_DNA"/>
</dbReference>
<dbReference type="InterPro" id="IPR011009">
    <property type="entry name" value="Kinase-like_dom_sf"/>
</dbReference>
<dbReference type="Gene3D" id="3.90.1200.10">
    <property type="match status" value="2"/>
</dbReference>
<dbReference type="InterPro" id="IPR002575">
    <property type="entry name" value="Aminoglycoside_PTrfase"/>
</dbReference>
<dbReference type="Gene3D" id="3.30.200.150">
    <property type="match status" value="1"/>
</dbReference>
<comment type="caution">
    <text evidence="2">The sequence shown here is derived from an EMBL/GenBank/DDBJ whole genome shotgun (WGS) entry which is preliminary data.</text>
</comment>
<dbReference type="AlphaFoldDB" id="A0AAD4CDR9"/>
<gene>
    <name evidence="2" type="ORF">FE257_001753</name>
</gene>
<evidence type="ECO:0000313" key="2">
    <source>
        <dbReference type="EMBL" id="KAF9884422.1"/>
    </source>
</evidence>
<sequence length="296" mass="33427">MQGADRLYASMQLTTAMKDGGYALSILVFTKALPPSAFQCLPQSPVKHVAGSLNGEGGAATQENTSIPVPEVVEDWEENDHAFIVSRRVPGKTLHEPWATLSDEQKKTIAREVAEYLAQLRRLQSDRMEAVGGRPIYCDLLILRAEGDRRSNVPHGPLSSDVELWAEMEGSLKGPPEAARMRLRSRMPPAEPYTFTHCDLTDVNIMVENGHLTGIIDWEMSGYFPVWWEYACTSIVDSEEDSEWKALLRPYMPNYEQAREFWRDYYYLSIWPQSDRAKAFLEETEKEGVDGGISSC</sequence>
<dbReference type="Pfam" id="PF01636">
    <property type="entry name" value="APH"/>
    <property type="match status" value="1"/>
</dbReference>
<reference evidence="2" key="1">
    <citation type="journal article" date="2019" name="Beilstein J. Org. Chem.">
        <title>Nanangenines: drimane sesquiterpenoids as the dominant metabolite cohort of a novel Australian fungus, Aspergillus nanangensis.</title>
        <authorList>
            <person name="Lacey H.J."/>
            <person name="Gilchrist C.L.M."/>
            <person name="Crombie A."/>
            <person name="Kalaitzis J.A."/>
            <person name="Vuong D."/>
            <person name="Rutledge P.J."/>
            <person name="Turner P."/>
            <person name="Pitt J.I."/>
            <person name="Lacey E."/>
            <person name="Chooi Y.H."/>
            <person name="Piggott A.M."/>
        </authorList>
    </citation>
    <scope>NUCLEOTIDE SEQUENCE</scope>
    <source>
        <strain evidence="2">MST-FP2251</strain>
    </source>
</reference>
<accession>A0AAD4CDR9</accession>
<dbReference type="Proteomes" id="UP001194746">
    <property type="component" value="Unassembled WGS sequence"/>
</dbReference>
<evidence type="ECO:0000313" key="3">
    <source>
        <dbReference type="Proteomes" id="UP001194746"/>
    </source>
</evidence>
<name>A0AAD4CDR9_ASPNN</name>
<dbReference type="InterPro" id="IPR051678">
    <property type="entry name" value="AGP_Transferase"/>
</dbReference>